<evidence type="ECO:0000256" key="3">
    <source>
        <dbReference type="ARBA" id="ARBA00022723"/>
    </source>
</evidence>
<keyword evidence="5" id="KW-0574">Periplasm</keyword>
<dbReference type="PROSITE" id="PS51007">
    <property type="entry name" value="CYTC"/>
    <property type="match status" value="2"/>
</dbReference>
<keyword evidence="6" id="KW-0560">Oxidoreductase</keyword>
<dbReference type="Proteomes" id="UP001149821">
    <property type="component" value="Unassembled WGS sequence"/>
</dbReference>
<dbReference type="InterPro" id="IPR051395">
    <property type="entry name" value="Cytochrome_c_Peroxidase/MauG"/>
</dbReference>
<evidence type="ECO:0000256" key="4">
    <source>
        <dbReference type="ARBA" id="ARBA00022729"/>
    </source>
</evidence>
<sequence>MLNARIAIIAAFVGSLCLGAIVISASDMFSHDHFPIHEHGHSHDNGESAQNQSLVIPIPTPEPADFELIKVGWTLFNDPNLSSNKSVSCGTCHNLKTNGAQITPVSHGVKGQGKRNSLTVFNVSLNYRFFWDGRTNSLTKQLDGPIHTPTEMDSSWQNIHAYVSSSSTYQTLFSAAKRPITINDIKFALVSFQEQLLTPHSPFDQFLQGKEDAITPQAQKGWEAFQKIGCINCHQGSNIGGSLMQRFGYYSDTAEPNGGWVDTGRHAFTQKDIDMHLFRVASLRNVADTPPYFHDGRAATLKKAINIMADVQLGVTLEPETVSDLVAFLHSLSAPRPHILEELERD</sequence>
<evidence type="ECO:0000256" key="1">
    <source>
        <dbReference type="ARBA" id="ARBA00004418"/>
    </source>
</evidence>
<dbReference type="SUPFAM" id="SSF46626">
    <property type="entry name" value="Cytochrome c"/>
    <property type="match status" value="2"/>
</dbReference>
<comment type="subcellular location">
    <subcellularLocation>
        <location evidence="1">Periplasm</location>
    </subcellularLocation>
</comment>
<dbReference type="RefSeq" id="WP_274140642.1">
    <property type="nucleotide sequence ID" value="NZ_JAJUBB010000003.1"/>
</dbReference>
<evidence type="ECO:0000259" key="9">
    <source>
        <dbReference type="PROSITE" id="PS51007"/>
    </source>
</evidence>
<feature type="domain" description="Cytochrome c" evidence="9">
    <location>
        <begin position="67"/>
        <end position="167"/>
    </location>
</feature>
<evidence type="ECO:0000256" key="5">
    <source>
        <dbReference type="ARBA" id="ARBA00022764"/>
    </source>
</evidence>
<dbReference type="PANTHER" id="PTHR30600">
    <property type="entry name" value="CYTOCHROME C PEROXIDASE-RELATED"/>
    <property type="match status" value="1"/>
</dbReference>
<evidence type="ECO:0000256" key="7">
    <source>
        <dbReference type="ARBA" id="ARBA00023004"/>
    </source>
</evidence>
<evidence type="ECO:0000313" key="11">
    <source>
        <dbReference type="Proteomes" id="UP001149821"/>
    </source>
</evidence>
<evidence type="ECO:0000256" key="6">
    <source>
        <dbReference type="ARBA" id="ARBA00023002"/>
    </source>
</evidence>
<reference evidence="10" key="1">
    <citation type="submission" date="2021-12" db="EMBL/GenBank/DDBJ databases">
        <title>Enterovibrio ZSDZ35 sp. nov. and Enterovibrio ZSDZ42 sp. nov., isolated from coastal seawater in Qingdao.</title>
        <authorList>
            <person name="Zhang P."/>
        </authorList>
    </citation>
    <scope>NUCLEOTIDE SEQUENCE</scope>
    <source>
        <strain evidence="10">ZSDZ35</strain>
    </source>
</reference>
<keyword evidence="4" id="KW-0732">Signal</keyword>
<evidence type="ECO:0000313" key="10">
    <source>
        <dbReference type="EMBL" id="MDD1780552.1"/>
    </source>
</evidence>
<feature type="domain" description="Cytochrome c" evidence="9">
    <location>
        <begin position="216"/>
        <end position="333"/>
    </location>
</feature>
<keyword evidence="7 8" id="KW-0408">Iron</keyword>
<dbReference type="InterPro" id="IPR036909">
    <property type="entry name" value="Cyt_c-like_dom_sf"/>
</dbReference>
<evidence type="ECO:0000256" key="2">
    <source>
        <dbReference type="ARBA" id="ARBA00022617"/>
    </source>
</evidence>
<keyword evidence="2 8" id="KW-0349">Heme</keyword>
<accession>A0ABT5QHV5</accession>
<dbReference type="PIRSF" id="PIRSF000294">
    <property type="entry name" value="Cytochrome-c_peroxidase"/>
    <property type="match status" value="1"/>
</dbReference>
<keyword evidence="3 8" id="KW-0479">Metal-binding</keyword>
<keyword evidence="11" id="KW-1185">Reference proteome</keyword>
<name>A0ABT5QHV5_9GAMM</name>
<dbReference type="Gene3D" id="1.10.760.10">
    <property type="entry name" value="Cytochrome c-like domain"/>
    <property type="match status" value="2"/>
</dbReference>
<evidence type="ECO:0000256" key="8">
    <source>
        <dbReference type="PROSITE-ProRule" id="PRU00433"/>
    </source>
</evidence>
<organism evidence="10 11">
    <name type="scientific">Enterovibrio qingdaonensis</name>
    <dbReference type="NCBI Taxonomy" id="2899818"/>
    <lineage>
        <taxon>Bacteria</taxon>
        <taxon>Pseudomonadati</taxon>
        <taxon>Pseudomonadota</taxon>
        <taxon>Gammaproteobacteria</taxon>
        <taxon>Vibrionales</taxon>
        <taxon>Vibrionaceae</taxon>
        <taxon>Enterovibrio</taxon>
    </lineage>
</organism>
<dbReference type="EMBL" id="JAJUBB010000003">
    <property type="protein sequence ID" value="MDD1780552.1"/>
    <property type="molecule type" value="Genomic_DNA"/>
</dbReference>
<dbReference type="InterPro" id="IPR009056">
    <property type="entry name" value="Cyt_c-like_dom"/>
</dbReference>
<dbReference type="InterPro" id="IPR026259">
    <property type="entry name" value="MauG/Cytc_peroxidase"/>
</dbReference>
<dbReference type="PANTHER" id="PTHR30600:SF7">
    <property type="entry name" value="CYTOCHROME C PEROXIDASE-RELATED"/>
    <property type="match status" value="1"/>
</dbReference>
<dbReference type="InterPro" id="IPR004852">
    <property type="entry name" value="Di-haem_cyt_c_peroxidsae"/>
</dbReference>
<protein>
    <submittedName>
        <fullName evidence="10">C-type cytochrome</fullName>
    </submittedName>
</protein>
<dbReference type="Pfam" id="PF03150">
    <property type="entry name" value="CCP_MauG"/>
    <property type="match status" value="1"/>
</dbReference>
<proteinExistence type="predicted"/>
<comment type="caution">
    <text evidence="10">The sequence shown here is derived from an EMBL/GenBank/DDBJ whole genome shotgun (WGS) entry which is preliminary data.</text>
</comment>
<gene>
    <name evidence="10" type="ORF">LRP49_04990</name>
</gene>